<keyword evidence="1" id="KW-1133">Transmembrane helix</keyword>
<keyword evidence="1" id="KW-0472">Membrane</keyword>
<organism evidence="2 3">
    <name type="scientific">Sediminicola luteus</name>
    <dbReference type="NCBI Taxonomy" id="319238"/>
    <lineage>
        <taxon>Bacteria</taxon>
        <taxon>Pseudomonadati</taxon>
        <taxon>Bacteroidota</taxon>
        <taxon>Flavobacteriia</taxon>
        <taxon>Flavobacteriales</taxon>
        <taxon>Flavobacteriaceae</taxon>
        <taxon>Sediminicola</taxon>
    </lineage>
</organism>
<keyword evidence="3" id="KW-1185">Reference proteome</keyword>
<feature type="transmembrane region" description="Helical" evidence="1">
    <location>
        <begin position="104"/>
        <end position="123"/>
    </location>
</feature>
<dbReference type="RefSeq" id="WP_097443132.1">
    <property type="nucleotide sequence ID" value="NZ_NBWU01000005.1"/>
</dbReference>
<evidence type="ECO:0000313" key="3">
    <source>
        <dbReference type="Proteomes" id="UP000219559"/>
    </source>
</evidence>
<keyword evidence="1" id="KW-0812">Transmembrane</keyword>
<dbReference type="EMBL" id="NBWU01000005">
    <property type="protein sequence ID" value="PCE63193.1"/>
    <property type="molecule type" value="Genomic_DNA"/>
</dbReference>
<dbReference type="OrthoDB" id="9786064at2"/>
<evidence type="ECO:0008006" key="4">
    <source>
        <dbReference type="Google" id="ProtNLM"/>
    </source>
</evidence>
<gene>
    <name evidence="2" type="ORF">B7P33_13260</name>
</gene>
<name>A0A2A4G424_9FLAO</name>
<feature type="transmembrane region" description="Helical" evidence="1">
    <location>
        <begin position="81"/>
        <end position="98"/>
    </location>
</feature>
<evidence type="ECO:0000256" key="1">
    <source>
        <dbReference type="SAM" id="Phobius"/>
    </source>
</evidence>
<evidence type="ECO:0000313" key="2">
    <source>
        <dbReference type="EMBL" id="PCE63193.1"/>
    </source>
</evidence>
<feature type="transmembrane region" description="Helical" evidence="1">
    <location>
        <begin position="155"/>
        <end position="174"/>
    </location>
</feature>
<accession>A0A2A4G424</accession>
<reference evidence="2 3" key="1">
    <citation type="submission" date="2017-04" db="EMBL/GenBank/DDBJ databases">
        <title>A new member of the family Flavobacteriaceae isolated from ascidians.</title>
        <authorList>
            <person name="Chen L."/>
        </authorList>
    </citation>
    <scope>NUCLEOTIDE SEQUENCE [LARGE SCALE GENOMIC DNA]</scope>
    <source>
        <strain evidence="2 3">HQA918</strain>
    </source>
</reference>
<protein>
    <recommendedName>
        <fullName evidence="4">Phosphatidic acid phosphatase type 2/haloperoxidase domain-containing protein</fullName>
    </recommendedName>
</protein>
<sequence length="201" mass="23196">MNQLARLISYLYHPLFMPLIGCITYFMVSPRYNSAEEVKAILFPIFILTILVPILCFYILKKFGVVKSVFLFGLKERKYPYMIQLCILLFIVYKLLPNRGLPELYYFFLAVIAAFFSALVLLLMRFKVSMHVMAISSILVFTLALSLHFHINLTVLLAFLVASTGILITVRYYLKAHSPIELLLGFLLGVTAQMLTFKFWL</sequence>
<comment type="caution">
    <text evidence="2">The sequence shown here is derived from an EMBL/GenBank/DDBJ whole genome shotgun (WGS) entry which is preliminary data.</text>
</comment>
<dbReference type="AlphaFoldDB" id="A0A2A4G424"/>
<feature type="transmembrane region" description="Helical" evidence="1">
    <location>
        <begin position="40"/>
        <end position="60"/>
    </location>
</feature>
<feature type="transmembrane region" description="Helical" evidence="1">
    <location>
        <begin position="7"/>
        <end position="28"/>
    </location>
</feature>
<feature type="transmembrane region" description="Helical" evidence="1">
    <location>
        <begin position="181"/>
        <end position="200"/>
    </location>
</feature>
<proteinExistence type="predicted"/>
<dbReference type="Proteomes" id="UP000219559">
    <property type="component" value="Unassembled WGS sequence"/>
</dbReference>